<keyword evidence="2" id="KW-1003">Cell membrane</keyword>
<evidence type="ECO:0000313" key="7">
    <source>
        <dbReference type="Proteomes" id="UP001272137"/>
    </source>
</evidence>
<dbReference type="PANTHER" id="PTHR30086">
    <property type="entry name" value="ARGININE EXPORTER PROTEIN ARGO"/>
    <property type="match status" value="1"/>
</dbReference>
<comment type="caution">
    <text evidence="6">The sequence shown here is derived from an EMBL/GenBank/DDBJ whole genome shotgun (WGS) entry which is preliminary data.</text>
</comment>
<dbReference type="PANTHER" id="PTHR30086:SF20">
    <property type="entry name" value="ARGININE EXPORTER PROTEIN ARGO-RELATED"/>
    <property type="match status" value="1"/>
</dbReference>
<reference evidence="6" key="1">
    <citation type="submission" date="2018-08" db="EMBL/GenBank/DDBJ databases">
        <title>Identification of Burkholderia cepacia strains that express a Burkholderia pseudomallei-like capsular polysaccharide.</title>
        <authorList>
            <person name="Burtnick M.N."/>
            <person name="Vongsouvath M."/>
            <person name="Newton P."/>
            <person name="Wuthiekanun V."/>
            <person name="Limmathurotsakul D."/>
            <person name="Brett P.J."/>
            <person name="Chantratita N."/>
            <person name="Dance D.A."/>
        </authorList>
    </citation>
    <scope>NUCLEOTIDE SEQUENCE</scope>
    <source>
        <strain evidence="6">SBXCC001</strain>
    </source>
</reference>
<comment type="subcellular location">
    <subcellularLocation>
        <location evidence="1">Cell membrane</location>
        <topology evidence="1">Multi-pass membrane protein</topology>
    </subcellularLocation>
</comment>
<evidence type="ECO:0000256" key="5">
    <source>
        <dbReference type="ARBA" id="ARBA00023136"/>
    </source>
</evidence>
<dbReference type="GO" id="GO:0015171">
    <property type="term" value="F:amino acid transmembrane transporter activity"/>
    <property type="evidence" value="ECO:0007669"/>
    <property type="project" value="TreeGrafter"/>
</dbReference>
<dbReference type="EMBL" id="QXCT01000001">
    <property type="protein sequence ID" value="MDW9253171.1"/>
    <property type="molecule type" value="Genomic_DNA"/>
</dbReference>
<dbReference type="AlphaFoldDB" id="A0AAW9CU26"/>
<protein>
    <submittedName>
        <fullName evidence="6">LysE type translocator family protein</fullName>
    </submittedName>
</protein>
<organism evidence="6 7">
    <name type="scientific">Burkholderia thailandensis</name>
    <dbReference type="NCBI Taxonomy" id="57975"/>
    <lineage>
        <taxon>Bacteria</taxon>
        <taxon>Pseudomonadati</taxon>
        <taxon>Pseudomonadota</taxon>
        <taxon>Betaproteobacteria</taxon>
        <taxon>Burkholderiales</taxon>
        <taxon>Burkholderiaceae</taxon>
        <taxon>Burkholderia</taxon>
        <taxon>pseudomallei group</taxon>
    </lineage>
</organism>
<keyword evidence="3" id="KW-0812">Transmembrane</keyword>
<evidence type="ECO:0000256" key="2">
    <source>
        <dbReference type="ARBA" id="ARBA00022475"/>
    </source>
</evidence>
<evidence type="ECO:0000313" key="6">
    <source>
        <dbReference type="EMBL" id="MDW9253171.1"/>
    </source>
</evidence>
<dbReference type="GO" id="GO:0005886">
    <property type="term" value="C:plasma membrane"/>
    <property type="evidence" value="ECO:0007669"/>
    <property type="project" value="UniProtKB-SubCell"/>
</dbReference>
<keyword evidence="5" id="KW-0472">Membrane</keyword>
<accession>A0AAW9CU26</accession>
<evidence type="ECO:0000256" key="4">
    <source>
        <dbReference type="ARBA" id="ARBA00022989"/>
    </source>
</evidence>
<dbReference type="GO" id="GO:0033228">
    <property type="term" value="P:cysteine export across plasma membrane"/>
    <property type="evidence" value="ECO:0007669"/>
    <property type="project" value="TreeGrafter"/>
</dbReference>
<proteinExistence type="predicted"/>
<dbReference type="InterPro" id="IPR001123">
    <property type="entry name" value="LeuE-type"/>
</dbReference>
<dbReference type="KEGG" id="btha:DR62_4137"/>
<keyword evidence="4" id="KW-1133">Transmembrane helix</keyword>
<gene>
    <name evidence="6" type="ORF">C7S16_4663</name>
</gene>
<dbReference type="Pfam" id="PF01810">
    <property type="entry name" value="LysE"/>
    <property type="match status" value="1"/>
</dbReference>
<evidence type="ECO:0000256" key="3">
    <source>
        <dbReference type="ARBA" id="ARBA00022692"/>
    </source>
</evidence>
<name>A0AAW9CU26_BURTH</name>
<evidence type="ECO:0000256" key="1">
    <source>
        <dbReference type="ARBA" id="ARBA00004651"/>
    </source>
</evidence>
<dbReference type="RefSeq" id="WP_009900746.1">
    <property type="nucleotide sequence ID" value="NZ_CP008915.2"/>
</dbReference>
<dbReference type="Proteomes" id="UP001272137">
    <property type="component" value="Unassembled WGS sequence"/>
</dbReference>
<sequence>MDVLLSMAAFALAASITPGPVNLVALSAGARYGVAASLRHVTGATLGFVALFVAIGLGMHALLERWPFLTTAMQWGGAAFLLYLGYRLAIDDGRIDAREPASGASGPSAARGAAMQWLNPKAWLASVAGMGVYSAEGDAALVWRFAAIYLVICYLSVASWAVAGACLSRYLRDARRMRMFNRAMALLLALSALYLLDV</sequence>